<dbReference type="GO" id="GO:0022857">
    <property type="term" value="F:transmembrane transporter activity"/>
    <property type="evidence" value="ECO:0007669"/>
    <property type="project" value="InterPro"/>
</dbReference>
<dbReference type="GO" id="GO:0042597">
    <property type="term" value="C:periplasmic space"/>
    <property type="evidence" value="ECO:0007669"/>
    <property type="project" value="InterPro"/>
</dbReference>
<sequence>MKKTFLLISLLCLTLLFPAAAFAQKDTIRLGVPPWPGVTVKTEVATQILEAMGYETQQLEIGPPIIYKGLTTGEIDAYLAAWLPQQTDMFEPLKEKGAIDVININLDDAMTGFAVPTYVWEAGIHSVADLAPNADKFDSTLHTIEVGSGMHTTTEEMVKNDVASLGDWELASSTTPAMLTEVNEKTKSKEWVVFHAWKPHWMTIKIDMKFLEGVPGSEDLISESVVYNVASPDFQERFPQARKFLEKFYVSGDTQSAWIHSFSYEKKDPEDVAREWIANNMETVSQWLDGVETTDGRPAIDAVKNAVK</sequence>
<dbReference type="OrthoDB" id="9787902at2"/>
<evidence type="ECO:0000313" key="4">
    <source>
        <dbReference type="Proteomes" id="UP000001052"/>
    </source>
</evidence>
<evidence type="ECO:0000259" key="2">
    <source>
        <dbReference type="Pfam" id="PF04069"/>
    </source>
</evidence>
<accession>C8X3Y9</accession>
<dbReference type="GO" id="GO:0043190">
    <property type="term" value="C:ATP-binding cassette (ABC) transporter complex"/>
    <property type="evidence" value="ECO:0007669"/>
    <property type="project" value="InterPro"/>
</dbReference>
<dbReference type="STRING" id="485915.Dret_1852"/>
<reference evidence="4" key="1">
    <citation type="submission" date="2009-09" db="EMBL/GenBank/DDBJ databases">
        <title>The complete chromosome of Desulfohalobium retbaense DSM 5692.</title>
        <authorList>
            <consortium name="US DOE Joint Genome Institute (JGI-PGF)"/>
            <person name="Lucas S."/>
            <person name="Copeland A."/>
            <person name="Lapidus A."/>
            <person name="Glavina del Rio T."/>
            <person name="Dalin E."/>
            <person name="Tice H."/>
            <person name="Bruce D."/>
            <person name="Goodwin L."/>
            <person name="Pitluck S."/>
            <person name="Kyrpides N."/>
            <person name="Mavromatis K."/>
            <person name="Ivanova N."/>
            <person name="Mikhailova N."/>
            <person name="Munk A.C."/>
            <person name="Brettin T."/>
            <person name="Detter J.C."/>
            <person name="Han C."/>
            <person name="Tapia R."/>
            <person name="Larimer F."/>
            <person name="Land M."/>
            <person name="Hauser L."/>
            <person name="Markowitz V."/>
            <person name="Cheng J.-F."/>
            <person name="Hugenholtz P."/>
            <person name="Woyke T."/>
            <person name="Wu D."/>
            <person name="Spring S."/>
            <person name="Klenk H.-P."/>
            <person name="Eisen J.A."/>
        </authorList>
    </citation>
    <scope>NUCLEOTIDE SEQUENCE [LARGE SCALE GENOMIC DNA]</scope>
    <source>
        <strain evidence="4">DSM 5692</strain>
    </source>
</reference>
<keyword evidence="1" id="KW-0732">Signal</keyword>
<dbReference type="HOGENOM" id="CLU_008673_1_1_7"/>
<dbReference type="Gene3D" id="3.40.190.100">
    <property type="entry name" value="Glycine betaine-binding periplasmic protein, domain 2"/>
    <property type="match status" value="1"/>
</dbReference>
<dbReference type="Proteomes" id="UP000001052">
    <property type="component" value="Chromosome"/>
</dbReference>
<feature type="chain" id="PRO_5002994270" evidence="1">
    <location>
        <begin position="24"/>
        <end position="308"/>
    </location>
</feature>
<evidence type="ECO:0000256" key="1">
    <source>
        <dbReference type="SAM" id="SignalP"/>
    </source>
</evidence>
<dbReference type="eggNOG" id="COG2113">
    <property type="taxonomic scope" value="Bacteria"/>
</dbReference>
<evidence type="ECO:0000313" key="3">
    <source>
        <dbReference type="EMBL" id="ACV69136.1"/>
    </source>
</evidence>
<feature type="domain" description="ABC-type glycine betaine transport system substrate-binding" evidence="2">
    <location>
        <begin position="26"/>
        <end position="279"/>
    </location>
</feature>
<dbReference type="KEGG" id="drt:Dret_1852"/>
<gene>
    <name evidence="3" type="ordered locus">Dret_1852</name>
</gene>
<proteinExistence type="predicted"/>
<dbReference type="RefSeq" id="WP_015752279.1">
    <property type="nucleotide sequence ID" value="NC_013223.1"/>
</dbReference>
<dbReference type="InterPro" id="IPR007210">
    <property type="entry name" value="ABC_Gly_betaine_transp_sub-bd"/>
</dbReference>
<dbReference type="Pfam" id="PF04069">
    <property type="entry name" value="OpuAC"/>
    <property type="match status" value="1"/>
</dbReference>
<dbReference type="GO" id="GO:0015871">
    <property type="term" value="P:choline transport"/>
    <property type="evidence" value="ECO:0007669"/>
    <property type="project" value="InterPro"/>
</dbReference>
<reference evidence="3 4" key="2">
    <citation type="journal article" date="2010" name="Stand. Genomic Sci.">
        <title>Complete genome sequence of Desulfohalobium retbaense type strain (HR(100)).</title>
        <authorList>
            <person name="Spring S."/>
            <person name="Nolan M."/>
            <person name="Lapidus A."/>
            <person name="Glavina Del Rio T."/>
            <person name="Copeland A."/>
            <person name="Tice H."/>
            <person name="Cheng J.F."/>
            <person name="Lucas S."/>
            <person name="Land M."/>
            <person name="Chen F."/>
            <person name="Bruce D."/>
            <person name="Goodwin L."/>
            <person name="Pitluck S."/>
            <person name="Ivanova N."/>
            <person name="Mavromatis K."/>
            <person name="Mikhailova N."/>
            <person name="Pati A."/>
            <person name="Chen A."/>
            <person name="Palaniappan K."/>
            <person name="Hauser L."/>
            <person name="Chang Y.J."/>
            <person name="Jeffries C.D."/>
            <person name="Munk C."/>
            <person name="Kiss H."/>
            <person name="Chain P."/>
            <person name="Han C."/>
            <person name="Brettin T."/>
            <person name="Detter J.C."/>
            <person name="Schuler E."/>
            <person name="Goker M."/>
            <person name="Rohde M."/>
            <person name="Bristow J."/>
            <person name="Eisen J.A."/>
            <person name="Markowitz V."/>
            <person name="Hugenholtz P."/>
            <person name="Kyrpides N.C."/>
            <person name="Klenk H.P."/>
        </authorList>
    </citation>
    <scope>NUCLEOTIDE SEQUENCE [LARGE SCALE GENOMIC DNA]</scope>
    <source>
        <strain evidence="3 4">DSM 5692</strain>
    </source>
</reference>
<dbReference type="SUPFAM" id="SSF53850">
    <property type="entry name" value="Periplasmic binding protein-like II"/>
    <property type="match status" value="1"/>
</dbReference>
<feature type="signal peptide" evidence="1">
    <location>
        <begin position="1"/>
        <end position="23"/>
    </location>
</feature>
<dbReference type="InterPro" id="IPR017783">
    <property type="entry name" value="ABC_choline_sub-bd"/>
</dbReference>
<keyword evidence="4" id="KW-1185">Reference proteome</keyword>
<dbReference type="CDD" id="cd13640">
    <property type="entry name" value="PBP2_ChoX"/>
    <property type="match status" value="1"/>
</dbReference>
<dbReference type="Gene3D" id="3.40.190.10">
    <property type="entry name" value="Periplasmic binding protein-like II"/>
    <property type="match status" value="1"/>
</dbReference>
<dbReference type="GO" id="GO:0033265">
    <property type="term" value="F:choline binding"/>
    <property type="evidence" value="ECO:0007669"/>
    <property type="project" value="InterPro"/>
</dbReference>
<dbReference type="EMBL" id="CP001734">
    <property type="protein sequence ID" value="ACV69136.1"/>
    <property type="molecule type" value="Genomic_DNA"/>
</dbReference>
<dbReference type="AlphaFoldDB" id="C8X3Y9"/>
<protein>
    <submittedName>
        <fullName evidence="3">Substrate-binding region of ABC-type glycine betaine transport system</fullName>
    </submittedName>
</protein>
<name>C8X3Y9_DESRD</name>
<organism evidence="3 4">
    <name type="scientific">Desulfohalobium retbaense (strain ATCC 49708 / DSM 5692 / JCM 16813 / HR100)</name>
    <dbReference type="NCBI Taxonomy" id="485915"/>
    <lineage>
        <taxon>Bacteria</taxon>
        <taxon>Pseudomonadati</taxon>
        <taxon>Thermodesulfobacteriota</taxon>
        <taxon>Desulfovibrionia</taxon>
        <taxon>Desulfovibrionales</taxon>
        <taxon>Desulfohalobiaceae</taxon>
        <taxon>Desulfohalobium</taxon>
    </lineage>
</organism>